<comment type="caution">
    <text evidence="1">The sequence shown here is derived from an EMBL/GenBank/DDBJ whole genome shotgun (WGS) entry which is preliminary data.</text>
</comment>
<reference evidence="1 2" key="1">
    <citation type="submission" date="2024-01" db="EMBL/GenBank/DDBJ databases">
        <title>The genomes of 5 underutilized Papilionoideae crops provide insights into root nodulation and disease resistance.</title>
        <authorList>
            <person name="Yuan L."/>
        </authorList>
    </citation>
    <scope>NUCLEOTIDE SEQUENCE [LARGE SCALE GENOMIC DNA]</scope>
    <source>
        <strain evidence="1">LY-2023</strain>
        <tissue evidence="1">Leaf</tissue>
    </source>
</reference>
<dbReference type="EMBL" id="JAYKXN010000007">
    <property type="protein sequence ID" value="KAK7271515.1"/>
    <property type="molecule type" value="Genomic_DNA"/>
</dbReference>
<evidence type="ECO:0000313" key="2">
    <source>
        <dbReference type="Proteomes" id="UP001359559"/>
    </source>
</evidence>
<proteinExistence type="predicted"/>
<accession>A0AAN9FCM1</accession>
<gene>
    <name evidence="1" type="ORF">RJT34_27480</name>
</gene>
<dbReference type="Proteomes" id="UP001359559">
    <property type="component" value="Unassembled WGS sequence"/>
</dbReference>
<name>A0AAN9FCM1_CLITE</name>
<dbReference type="AlphaFoldDB" id="A0AAN9FCM1"/>
<evidence type="ECO:0000313" key="1">
    <source>
        <dbReference type="EMBL" id="KAK7271515.1"/>
    </source>
</evidence>
<organism evidence="1 2">
    <name type="scientific">Clitoria ternatea</name>
    <name type="common">Butterfly pea</name>
    <dbReference type="NCBI Taxonomy" id="43366"/>
    <lineage>
        <taxon>Eukaryota</taxon>
        <taxon>Viridiplantae</taxon>
        <taxon>Streptophyta</taxon>
        <taxon>Embryophyta</taxon>
        <taxon>Tracheophyta</taxon>
        <taxon>Spermatophyta</taxon>
        <taxon>Magnoliopsida</taxon>
        <taxon>eudicotyledons</taxon>
        <taxon>Gunneridae</taxon>
        <taxon>Pentapetalae</taxon>
        <taxon>rosids</taxon>
        <taxon>fabids</taxon>
        <taxon>Fabales</taxon>
        <taxon>Fabaceae</taxon>
        <taxon>Papilionoideae</taxon>
        <taxon>50 kb inversion clade</taxon>
        <taxon>NPAAA clade</taxon>
        <taxon>indigoferoid/millettioid clade</taxon>
        <taxon>Phaseoleae</taxon>
        <taxon>Clitoria</taxon>
    </lineage>
</organism>
<keyword evidence="2" id="KW-1185">Reference proteome</keyword>
<protein>
    <submittedName>
        <fullName evidence="1">Uncharacterized protein</fullName>
    </submittedName>
</protein>
<sequence length="82" mass="9614">MDSKLPSSSLTHKQPIHFPQTLSLLTVFNSPSLIEQPLIRRRRFLRPPRCGFYHSSVRCFRLRVRCTFNLSVEVLNSEIKET</sequence>